<name>W4LQI7_ENTF1</name>
<keyword evidence="1" id="KW-1133">Transmembrane helix</keyword>
<reference evidence="2 3" key="1">
    <citation type="journal article" date="2014" name="Nature">
        <title>An environmental bacterial taxon with a large and distinct metabolic repertoire.</title>
        <authorList>
            <person name="Wilson M.C."/>
            <person name="Mori T."/>
            <person name="Ruckert C."/>
            <person name="Uria A.R."/>
            <person name="Helf M.J."/>
            <person name="Takada K."/>
            <person name="Gernert C."/>
            <person name="Steffens U.A."/>
            <person name="Heycke N."/>
            <person name="Schmitt S."/>
            <person name="Rinke C."/>
            <person name="Helfrich E.J."/>
            <person name="Brachmann A.O."/>
            <person name="Gurgui C."/>
            <person name="Wakimoto T."/>
            <person name="Kracht M."/>
            <person name="Crusemann M."/>
            <person name="Hentschel U."/>
            <person name="Abe I."/>
            <person name="Matsunaga S."/>
            <person name="Kalinowski J."/>
            <person name="Takeyama H."/>
            <person name="Piel J."/>
        </authorList>
    </citation>
    <scope>NUCLEOTIDE SEQUENCE [LARGE SCALE GENOMIC DNA]</scope>
    <source>
        <strain evidence="3">TSY1</strain>
    </source>
</reference>
<organism evidence="2 3">
    <name type="scientific">Entotheonella factor</name>
    <dbReference type="NCBI Taxonomy" id="1429438"/>
    <lineage>
        <taxon>Bacteria</taxon>
        <taxon>Pseudomonadati</taxon>
        <taxon>Nitrospinota/Tectimicrobiota group</taxon>
        <taxon>Candidatus Tectimicrobiota</taxon>
        <taxon>Candidatus Entotheonellia</taxon>
        <taxon>Candidatus Entotheonellales</taxon>
        <taxon>Candidatus Entotheonellaceae</taxon>
        <taxon>Candidatus Entotheonella</taxon>
    </lineage>
</organism>
<evidence type="ECO:0000313" key="3">
    <source>
        <dbReference type="Proteomes" id="UP000019141"/>
    </source>
</evidence>
<feature type="transmembrane region" description="Helical" evidence="1">
    <location>
        <begin position="6"/>
        <end position="25"/>
    </location>
</feature>
<keyword evidence="3" id="KW-1185">Reference proteome</keyword>
<keyword evidence="1" id="KW-0472">Membrane</keyword>
<comment type="caution">
    <text evidence="2">The sequence shown here is derived from an EMBL/GenBank/DDBJ whole genome shotgun (WGS) entry which is preliminary data.</text>
</comment>
<evidence type="ECO:0000313" key="2">
    <source>
        <dbReference type="EMBL" id="ETW99676.1"/>
    </source>
</evidence>
<dbReference type="Proteomes" id="UP000019141">
    <property type="component" value="Unassembled WGS sequence"/>
</dbReference>
<dbReference type="EMBL" id="AZHW01000415">
    <property type="protein sequence ID" value="ETW99676.1"/>
    <property type="molecule type" value="Genomic_DNA"/>
</dbReference>
<proteinExistence type="predicted"/>
<sequence length="175" mass="20184">MFFVRTLFRIVIALIIVSAIGIGVLGREEMLEIVFGPVTYTPIEFETLERHSRPNQYLICPADLCSAQTDAISPVYDVSRDMFKKVWLALMAEQPRMIQVGMSPDANQYDFLQRTEWVRFPDTITVQFIALPATGQSTLAIYSRSHYGYSDWDVNRERIENWLKRLDQQLANQTG</sequence>
<dbReference type="AlphaFoldDB" id="W4LQI7"/>
<accession>W4LQI7</accession>
<evidence type="ECO:0008006" key="4">
    <source>
        <dbReference type="Google" id="ProtNLM"/>
    </source>
</evidence>
<gene>
    <name evidence="2" type="ORF">ETSY1_14125</name>
</gene>
<protein>
    <recommendedName>
        <fullName evidence="4">DUF1499 domain-containing protein</fullName>
    </recommendedName>
</protein>
<dbReference type="Pfam" id="PF07386">
    <property type="entry name" value="DUF1499"/>
    <property type="match status" value="1"/>
</dbReference>
<evidence type="ECO:0000256" key="1">
    <source>
        <dbReference type="SAM" id="Phobius"/>
    </source>
</evidence>
<dbReference type="HOGENOM" id="CLU_131521_0_0_7"/>
<dbReference type="InterPro" id="IPR010865">
    <property type="entry name" value="DUF1499"/>
</dbReference>
<keyword evidence="1" id="KW-0812">Transmembrane</keyword>